<comment type="caution">
    <text evidence="2">The sequence shown here is derived from an EMBL/GenBank/DDBJ whole genome shotgun (WGS) entry which is preliminary data.</text>
</comment>
<evidence type="ECO:0000313" key="2">
    <source>
        <dbReference type="EMBL" id="KAK9700304.1"/>
    </source>
</evidence>
<evidence type="ECO:0000256" key="1">
    <source>
        <dbReference type="SAM" id="MobiDB-lite"/>
    </source>
</evidence>
<protein>
    <submittedName>
        <fullName evidence="2">Uncharacterized protein</fullName>
    </submittedName>
</protein>
<dbReference type="Proteomes" id="UP001479436">
    <property type="component" value="Unassembled WGS sequence"/>
</dbReference>
<proteinExistence type="predicted"/>
<reference evidence="2 3" key="1">
    <citation type="submission" date="2023-04" db="EMBL/GenBank/DDBJ databases">
        <title>Genome of Basidiobolus ranarum AG-B5.</title>
        <authorList>
            <person name="Stajich J.E."/>
            <person name="Carter-House D."/>
            <person name="Gryganskyi A."/>
        </authorList>
    </citation>
    <scope>NUCLEOTIDE SEQUENCE [LARGE SCALE GENOMIC DNA]</scope>
    <source>
        <strain evidence="2 3">AG-B5</strain>
    </source>
</reference>
<dbReference type="EMBL" id="JASJQH010007918">
    <property type="protein sequence ID" value="KAK9700304.1"/>
    <property type="molecule type" value="Genomic_DNA"/>
</dbReference>
<feature type="region of interest" description="Disordered" evidence="1">
    <location>
        <begin position="1"/>
        <end position="67"/>
    </location>
</feature>
<organism evidence="2 3">
    <name type="scientific">Basidiobolus ranarum</name>
    <dbReference type="NCBI Taxonomy" id="34480"/>
    <lineage>
        <taxon>Eukaryota</taxon>
        <taxon>Fungi</taxon>
        <taxon>Fungi incertae sedis</taxon>
        <taxon>Zoopagomycota</taxon>
        <taxon>Entomophthoromycotina</taxon>
        <taxon>Basidiobolomycetes</taxon>
        <taxon>Basidiobolales</taxon>
        <taxon>Basidiobolaceae</taxon>
        <taxon>Basidiobolus</taxon>
    </lineage>
</organism>
<name>A0ABR2VSZ5_9FUNG</name>
<accession>A0ABR2VSZ5</accession>
<sequence length="93" mass="9886">MTSKVFNGGDVDRGETVNSGNESIAYATGKCRDSYDDGNDGAGNVSDNGNDDKVPGNGGKDSGDQDCIKSKTKGHYIYTHCRHPNLSLHHTNP</sequence>
<keyword evidence="3" id="KW-1185">Reference proteome</keyword>
<evidence type="ECO:0000313" key="3">
    <source>
        <dbReference type="Proteomes" id="UP001479436"/>
    </source>
</evidence>
<gene>
    <name evidence="2" type="ORF">K7432_012250</name>
</gene>